<dbReference type="PANTHER" id="PTHR36113:SF6">
    <property type="entry name" value="FOSFOMYCIN RESISTANCE PROTEIN FOSX"/>
    <property type="match status" value="1"/>
</dbReference>
<dbReference type="SUPFAM" id="SSF54593">
    <property type="entry name" value="Glyoxalase/Bleomycin resistance protein/Dihydroxybiphenyl dioxygenase"/>
    <property type="match status" value="1"/>
</dbReference>
<organism evidence="3 4">
    <name type="scientific">candidate division WWE3 bacterium RIFCSPLOWO2_01_FULL_41_18</name>
    <dbReference type="NCBI Taxonomy" id="1802625"/>
    <lineage>
        <taxon>Bacteria</taxon>
        <taxon>Katanobacteria</taxon>
    </lineage>
</organism>
<evidence type="ECO:0000256" key="1">
    <source>
        <dbReference type="ARBA" id="ARBA00022723"/>
    </source>
</evidence>
<protein>
    <recommendedName>
        <fullName evidence="2">VOC domain-containing protein</fullName>
    </recommendedName>
</protein>
<dbReference type="PANTHER" id="PTHR36113">
    <property type="entry name" value="LYASE, PUTATIVE-RELATED-RELATED"/>
    <property type="match status" value="1"/>
</dbReference>
<gene>
    <name evidence="3" type="ORF">A3A78_03825</name>
</gene>
<sequence length="131" mass="15324">MKAALGHLQINVSSKKSLEFYKDLLPFLGFKKAAGGDWGVGYYSGKSSFWVMLVDKKYMKKSFHRKDVGLNHIAFLVSSKKAVDDFYNKFLKVKKIQTLYQSPKKFPEYTKKYYAVFFEDPDRIKLEVVYH</sequence>
<name>A0A1F4VD56_UNCKA</name>
<dbReference type="AlphaFoldDB" id="A0A1F4VD56"/>
<dbReference type="Proteomes" id="UP000176504">
    <property type="component" value="Unassembled WGS sequence"/>
</dbReference>
<dbReference type="EMBL" id="MEVI01000003">
    <property type="protein sequence ID" value="OGC55079.1"/>
    <property type="molecule type" value="Genomic_DNA"/>
</dbReference>
<evidence type="ECO:0000259" key="2">
    <source>
        <dbReference type="PROSITE" id="PS51819"/>
    </source>
</evidence>
<dbReference type="InterPro" id="IPR004360">
    <property type="entry name" value="Glyas_Fos-R_dOase_dom"/>
</dbReference>
<dbReference type="PROSITE" id="PS51819">
    <property type="entry name" value="VOC"/>
    <property type="match status" value="1"/>
</dbReference>
<dbReference type="InterPro" id="IPR029068">
    <property type="entry name" value="Glyas_Bleomycin-R_OHBP_Dase"/>
</dbReference>
<dbReference type="GO" id="GO:0046872">
    <property type="term" value="F:metal ion binding"/>
    <property type="evidence" value="ECO:0007669"/>
    <property type="project" value="UniProtKB-KW"/>
</dbReference>
<dbReference type="InterPro" id="IPR037523">
    <property type="entry name" value="VOC_core"/>
</dbReference>
<comment type="caution">
    <text evidence="3">The sequence shown here is derived from an EMBL/GenBank/DDBJ whole genome shotgun (WGS) entry which is preliminary data.</text>
</comment>
<evidence type="ECO:0000313" key="3">
    <source>
        <dbReference type="EMBL" id="OGC55079.1"/>
    </source>
</evidence>
<keyword evidence="1" id="KW-0479">Metal-binding</keyword>
<feature type="domain" description="VOC" evidence="2">
    <location>
        <begin position="4"/>
        <end position="131"/>
    </location>
</feature>
<reference evidence="3 4" key="1">
    <citation type="journal article" date="2016" name="Nat. Commun.">
        <title>Thousands of microbial genomes shed light on interconnected biogeochemical processes in an aquifer system.</title>
        <authorList>
            <person name="Anantharaman K."/>
            <person name="Brown C.T."/>
            <person name="Hug L.A."/>
            <person name="Sharon I."/>
            <person name="Castelle C.J."/>
            <person name="Probst A.J."/>
            <person name="Thomas B.C."/>
            <person name="Singh A."/>
            <person name="Wilkins M.J."/>
            <person name="Karaoz U."/>
            <person name="Brodie E.L."/>
            <person name="Williams K.H."/>
            <person name="Hubbard S.S."/>
            <person name="Banfield J.F."/>
        </authorList>
    </citation>
    <scope>NUCLEOTIDE SEQUENCE [LARGE SCALE GENOMIC DNA]</scope>
</reference>
<evidence type="ECO:0000313" key="4">
    <source>
        <dbReference type="Proteomes" id="UP000176504"/>
    </source>
</evidence>
<accession>A0A1F4VD56</accession>
<dbReference type="Gene3D" id="3.10.180.10">
    <property type="entry name" value="2,3-Dihydroxybiphenyl 1,2-Dioxygenase, domain 1"/>
    <property type="match status" value="1"/>
</dbReference>
<dbReference type="Pfam" id="PF00903">
    <property type="entry name" value="Glyoxalase"/>
    <property type="match status" value="1"/>
</dbReference>
<proteinExistence type="predicted"/>
<dbReference type="InterPro" id="IPR051332">
    <property type="entry name" value="Fosfomycin_Res_Enzymes"/>
</dbReference>